<evidence type="ECO:0000256" key="6">
    <source>
        <dbReference type="ARBA" id="ARBA00022777"/>
    </source>
</evidence>
<dbReference type="InterPro" id="IPR000719">
    <property type="entry name" value="Prot_kinase_dom"/>
</dbReference>
<evidence type="ECO:0000256" key="4">
    <source>
        <dbReference type="ARBA" id="ARBA00022679"/>
    </source>
</evidence>
<evidence type="ECO:0000256" key="7">
    <source>
        <dbReference type="ARBA" id="ARBA00022840"/>
    </source>
</evidence>
<feature type="compositionally biased region" description="Basic and acidic residues" evidence="11">
    <location>
        <begin position="341"/>
        <end position="350"/>
    </location>
</feature>
<keyword evidence="4" id="KW-0808">Transferase</keyword>
<dbReference type="GO" id="GO:0004674">
    <property type="term" value="F:protein serine/threonine kinase activity"/>
    <property type="evidence" value="ECO:0007669"/>
    <property type="project" value="UniProtKB-KW"/>
</dbReference>
<keyword evidence="13" id="KW-1185">Reference proteome</keyword>
<comment type="catalytic activity">
    <reaction evidence="10">
        <text>L-seryl-[protein] + ATP = O-phospho-L-seryl-[protein] + ADP + H(+)</text>
        <dbReference type="Rhea" id="RHEA:17989"/>
        <dbReference type="Rhea" id="RHEA-COMP:9863"/>
        <dbReference type="Rhea" id="RHEA-COMP:11604"/>
        <dbReference type="ChEBI" id="CHEBI:15378"/>
        <dbReference type="ChEBI" id="CHEBI:29999"/>
        <dbReference type="ChEBI" id="CHEBI:30616"/>
        <dbReference type="ChEBI" id="CHEBI:83421"/>
        <dbReference type="ChEBI" id="CHEBI:456216"/>
        <dbReference type="EC" id="2.7.11.1"/>
    </reaction>
</comment>
<sequence length="350" mass="39826">MPAFRPGGIRAEIIEAYRRDLENAEANFDVRYAANSCPKEDITGFTAEELIARGGFGTVYKARKDGKVYAIKKQPKGERRVKLIREKKTQYAFSNIFLVELLSTCTTPSQTYMIMEYAPYGDLYNIGSIPHPETRLKVLLAQVVLGLEYIHRCNLIYRDLKPANILVFGKGLLKICDFGVTVRASSEPRGPCGTLRFTSPEMYRDEPYDCAVDWWALGIMMYELLTEKSACPFYECSRLSRSERIELICLTEPKQLQSPPHSDQAKEIMAQLLFKDSKRRLGSGSGGCEGLKKHAWFSDIDFDNLIVEQDFPLIELPPEEQRTGKDPIHFNDDDPQPSCPDPKKDPYAHF</sequence>
<keyword evidence="3" id="KW-0723">Serine/threonine-protein kinase</keyword>
<dbReference type="Pfam" id="PF00069">
    <property type="entry name" value="Pkinase"/>
    <property type="match status" value="1"/>
</dbReference>
<evidence type="ECO:0000256" key="5">
    <source>
        <dbReference type="ARBA" id="ARBA00022741"/>
    </source>
</evidence>
<dbReference type="SUPFAM" id="SSF56112">
    <property type="entry name" value="Protein kinase-like (PK-like)"/>
    <property type="match status" value="1"/>
</dbReference>
<dbReference type="InterPro" id="IPR050236">
    <property type="entry name" value="Ser_Thr_kinase_AGC"/>
</dbReference>
<keyword evidence="5" id="KW-0547">Nucleotide-binding</keyword>
<organism evidence="13 14">
    <name type="scientific">Galendromus occidentalis</name>
    <name type="common">western predatory mite</name>
    <dbReference type="NCBI Taxonomy" id="34638"/>
    <lineage>
        <taxon>Eukaryota</taxon>
        <taxon>Metazoa</taxon>
        <taxon>Ecdysozoa</taxon>
        <taxon>Arthropoda</taxon>
        <taxon>Chelicerata</taxon>
        <taxon>Arachnida</taxon>
        <taxon>Acari</taxon>
        <taxon>Parasitiformes</taxon>
        <taxon>Mesostigmata</taxon>
        <taxon>Gamasina</taxon>
        <taxon>Phytoseioidea</taxon>
        <taxon>Phytoseiidae</taxon>
        <taxon>Typhlodrominae</taxon>
        <taxon>Galendromus</taxon>
    </lineage>
</organism>
<gene>
    <name evidence="14" type="primary">LOC100908671</name>
</gene>
<reference evidence="14" key="1">
    <citation type="submission" date="2025-08" db="UniProtKB">
        <authorList>
            <consortium name="RefSeq"/>
        </authorList>
    </citation>
    <scope>IDENTIFICATION</scope>
</reference>
<dbReference type="Proteomes" id="UP000694867">
    <property type="component" value="Unplaced"/>
</dbReference>
<dbReference type="InterPro" id="IPR008271">
    <property type="entry name" value="Ser/Thr_kinase_AS"/>
</dbReference>
<feature type="region of interest" description="Disordered" evidence="11">
    <location>
        <begin position="316"/>
        <end position="350"/>
    </location>
</feature>
<evidence type="ECO:0000256" key="9">
    <source>
        <dbReference type="ARBA" id="ARBA00047899"/>
    </source>
</evidence>
<evidence type="ECO:0000256" key="1">
    <source>
        <dbReference type="ARBA" id="ARBA00012513"/>
    </source>
</evidence>
<evidence type="ECO:0000256" key="10">
    <source>
        <dbReference type="ARBA" id="ARBA00048679"/>
    </source>
</evidence>
<name>A0AAJ6QMC5_9ACAR</name>
<evidence type="ECO:0000256" key="11">
    <source>
        <dbReference type="SAM" id="MobiDB-lite"/>
    </source>
</evidence>
<dbReference type="Gene3D" id="1.10.510.10">
    <property type="entry name" value="Transferase(Phosphotransferase) domain 1"/>
    <property type="match status" value="1"/>
</dbReference>
<keyword evidence="6" id="KW-0418">Kinase</keyword>
<comment type="catalytic activity">
    <reaction evidence="9">
        <text>L-threonyl-[protein] + ATP = O-phospho-L-threonyl-[protein] + ADP + H(+)</text>
        <dbReference type="Rhea" id="RHEA:46608"/>
        <dbReference type="Rhea" id="RHEA-COMP:11060"/>
        <dbReference type="Rhea" id="RHEA-COMP:11605"/>
        <dbReference type="ChEBI" id="CHEBI:15378"/>
        <dbReference type="ChEBI" id="CHEBI:30013"/>
        <dbReference type="ChEBI" id="CHEBI:30616"/>
        <dbReference type="ChEBI" id="CHEBI:61977"/>
        <dbReference type="ChEBI" id="CHEBI:456216"/>
        <dbReference type="EC" id="2.7.11.1"/>
    </reaction>
</comment>
<dbReference type="GO" id="GO:0005524">
    <property type="term" value="F:ATP binding"/>
    <property type="evidence" value="ECO:0007669"/>
    <property type="project" value="UniProtKB-KW"/>
</dbReference>
<keyword evidence="7" id="KW-0067">ATP-binding</keyword>
<dbReference type="KEGG" id="goe:100908671"/>
<evidence type="ECO:0000313" key="13">
    <source>
        <dbReference type="Proteomes" id="UP000694867"/>
    </source>
</evidence>
<dbReference type="EC" id="2.7.11.1" evidence="1"/>
<accession>A0AAJ6QMC5</accession>
<dbReference type="PROSITE" id="PS00108">
    <property type="entry name" value="PROTEIN_KINASE_ST"/>
    <property type="match status" value="1"/>
</dbReference>
<dbReference type="PANTHER" id="PTHR24356:SF1">
    <property type="entry name" value="SERINE_THREONINE-PROTEIN KINASE GREATWALL"/>
    <property type="match status" value="1"/>
</dbReference>
<dbReference type="Gene3D" id="3.30.200.20">
    <property type="entry name" value="Phosphorylase Kinase, domain 1"/>
    <property type="match status" value="1"/>
</dbReference>
<evidence type="ECO:0000256" key="8">
    <source>
        <dbReference type="ARBA" id="ARBA00033099"/>
    </source>
</evidence>
<feature type="domain" description="Protein kinase" evidence="12">
    <location>
        <begin position="45"/>
        <end position="297"/>
    </location>
</feature>
<evidence type="ECO:0000313" key="14">
    <source>
        <dbReference type="RefSeq" id="XP_003737699.1"/>
    </source>
</evidence>
<dbReference type="SMART" id="SM00220">
    <property type="entry name" value="S_TKc"/>
    <property type="match status" value="1"/>
</dbReference>
<dbReference type="InterPro" id="IPR011009">
    <property type="entry name" value="Kinase-like_dom_sf"/>
</dbReference>
<evidence type="ECO:0000256" key="2">
    <source>
        <dbReference type="ARBA" id="ARBA00022148"/>
    </source>
</evidence>
<proteinExistence type="predicted"/>
<dbReference type="PROSITE" id="PS50011">
    <property type="entry name" value="PROTEIN_KINASE_DOM"/>
    <property type="match status" value="1"/>
</dbReference>
<dbReference type="AlphaFoldDB" id="A0AAJ6QMC5"/>
<dbReference type="PANTHER" id="PTHR24356">
    <property type="entry name" value="SERINE/THREONINE-PROTEIN KINASE"/>
    <property type="match status" value="1"/>
</dbReference>
<evidence type="ECO:0000256" key="3">
    <source>
        <dbReference type="ARBA" id="ARBA00022527"/>
    </source>
</evidence>
<dbReference type="GeneID" id="100908671"/>
<dbReference type="RefSeq" id="XP_003737699.1">
    <property type="nucleotide sequence ID" value="XM_003737651.1"/>
</dbReference>
<feature type="compositionally biased region" description="Basic and acidic residues" evidence="11">
    <location>
        <begin position="319"/>
        <end position="332"/>
    </location>
</feature>
<evidence type="ECO:0000259" key="12">
    <source>
        <dbReference type="PROSITE" id="PS50011"/>
    </source>
</evidence>
<protein>
    <recommendedName>
        <fullName evidence="2">Serine/threonine-protein kinase greatwall</fullName>
        <ecNumber evidence="1">2.7.11.1</ecNumber>
    </recommendedName>
    <alternativeName>
        <fullName evidence="8">Microtubule-associated serine/threonine-protein kinase-like</fullName>
    </alternativeName>
</protein>